<reference evidence="1 2" key="1">
    <citation type="journal article" date="2019" name="Biochem. Eng. J.">
        <title>Metabolic engineering of the marine bacteria Neptunomonas concharum for the production of acetoin and meso-2,3-butanediol from acetate.</title>
        <authorList>
            <person name="Li W."/>
            <person name="Pu N."/>
            <person name="Liu C.-X."/>
            <person name="Yuan Q.-P."/>
            <person name="Li Z.-J."/>
        </authorList>
    </citation>
    <scope>NUCLEOTIDE SEQUENCE [LARGE SCALE GENOMIC DNA]</scope>
    <source>
        <strain evidence="1 2">JCM17730</strain>
    </source>
</reference>
<evidence type="ECO:0000313" key="1">
    <source>
        <dbReference type="EMBL" id="QEQ97909.1"/>
    </source>
</evidence>
<dbReference type="EMBL" id="CP043869">
    <property type="protein sequence ID" value="QEQ97909.1"/>
    <property type="molecule type" value="Genomic_DNA"/>
</dbReference>
<gene>
    <name evidence="1" type="ORF">F0U83_14945</name>
</gene>
<dbReference type="OrthoDB" id="6087797at2"/>
<sequence length="167" mass="19351">MINLASLSFHFDPVEDRIRLIGNLSNSHQRVDFWLTRRLVLRLLDASDQLIKKTSEKVSQMPAEHQSAMAQFEHDEAQQQQSVLKEESLDHTDETVQLLQRLDISFRDGRYQLGFFENGQAEATGFSILSYAEMHQILHWLHKGCQQLEWGAPSVLFDSGEIEKRLQ</sequence>
<keyword evidence="2" id="KW-1185">Reference proteome</keyword>
<dbReference type="KEGG" id="ncu:F0U83_14945"/>
<evidence type="ECO:0000313" key="2">
    <source>
        <dbReference type="Proteomes" id="UP000324760"/>
    </source>
</evidence>
<accession>A0A5P1RE35</accession>
<name>A0A5P1RE35_9GAMM</name>
<dbReference type="RefSeq" id="WP_138989032.1">
    <property type="nucleotide sequence ID" value="NZ_CP043869.1"/>
</dbReference>
<organism evidence="1 2">
    <name type="scientific">Neptunomonas concharum</name>
    <dbReference type="NCBI Taxonomy" id="1031538"/>
    <lineage>
        <taxon>Bacteria</taxon>
        <taxon>Pseudomonadati</taxon>
        <taxon>Pseudomonadota</taxon>
        <taxon>Gammaproteobacteria</taxon>
        <taxon>Oceanospirillales</taxon>
        <taxon>Oceanospirillaceae</taxon>
        <taxon>Neptunomonas</taxon>
    </lineage>
</organism>
<protein>
    <submittedName>
        <fullName evidence="1">Uncharacterized protein</fullName>
    </submittedName>
</protein>
<proteinExistence type="predicted"/>
<dbReference type="AlphaFoldDB" id="A0A5P1RE35"/>
<dbReference type="Proteomes" id="UP000324760">
    <property type="component" value="Chromosome"/>
</dbReference>